<evidence type="ECO:0000259" key="1">
    <source>
        <dbReference type="PROSITE" id="PS51471"/>
    </source>
</evidence>
<dbReference type="PANTHER" id="PTHR12463">
    <property type="entry name" value="OXYGENASE-RELATED"/>
    <property type="match status" value="1"/>
</dbReference>
<keyword evidence="2" id="KW-0560">Oxidoreductase</keyword>
<protein>
    <submittedName>
        <fullName evidence="2">Alpha-ketoglutarate-dependent dioxygenase AlkB</fullName>
    </submittedName>
</protein>
<dbReference type="Pfam" id="PF13532">
    <property type="entry name" value="2OG-FeII_Oxy_2"/>
    <property type="match status" value="1"/>
</dbReference>
<feature type="domain" description="Fe2OG dioxygenase" evidence="1">
    <location>
        <begin position="84"/>
        <end position="178"/>
    </location>
</feature>
<dbReference type="GO" id="GO:0032451">
    <property type="term" value="F:demethylase activity"/>
    <property type="evidence" value="ECO:0007669"/>
    <property type="project" value="TreeGrafter"/>
</dbReference>
<dbReference type="Proteomes" id="UP000295334">
    <property type="component" value="Unassembled WGS sequence"/>
</dbReference>
<evidence type="ECO:0000313" key="2">
    <source>
        <dbReference type="EMBL" id="TCJ14631.1"/>
    </source>
</evidence>
<dbReference type="InterPro" id="IPR027450">
    <property type="entry name" value="AlkB-like"/>
</dbReference>
<dbReference type="InterPro" id="IPR032857">
    <property type="entry name" value="ALKBH4"/>
</dbReference>
<dbReference type="GO" id="GO:0070988">
    <property type="term" value="P:demethylation"/>
    <property type="evidence" value="ECO:0007669"/>
    <property type="project" value="InterPro"/>
</dbReference>
<dbReference type="OrthoDB" id="278699at2"/>
<sequence length="180" mass="20285">MPQGFRYLPDFLSVEEEADLLRGVEGLDLHPFLFQGYTAKRLVASFGRDWHFDTRTLAPGRPVPPFLEPVAEKVAAHLGLRREDFAELLVTAYPPGAVINWHRDAPPFALIAGLSLGSDCTFRLRPQEKKLQTRGATRSLVVARRSLYIMEGAARSDWQHSTAPVAAWRWSVTLRTLYAK</sequence>
<accession>A0A4R1BC65</accession>
<dbReference type="Gene3D" id="2.60.120.590">
    <property type="entry name" value="Alpha-ketoglutarate-dependent dioxygenase AlkB-like"/>
    <property type="match status" value="1"/>
</dbReference>
<proteinExistence type="predicted"/>
<dbReference type="GO" id="GO:0051213">
    <property type="term" value="F:dioxygenase activity"/>
    <property type="evidence" value="ECO:0007669"/>
    <property type="project" value="UniProtKB-KW"/>
</dbReference>
<keyword evidence="3" id="KW-1185">Reference proteome</keyword>
<dbReference type="SUPFAM" id="SSF51197">
    <property type="entry name" value="Clavaminate synthase-like"/>
    <property type="match status" value="1"/>
</dbReference>
<dbReference type="InterPro" id="IPR005123">
    <property type="entry name" value="Oxoglu/Fe-dep_dioxygenase_dom"/>
</dbReference>
<gene>
    <name evidence="2" type="ORF">EPD60_10400</name>
</gene>
<dbReference type="EMBL" id="SJZI01000042">
    <property type="protein sequence ID" value="TCJ14631.1"/>
    <property type="molecule type" value="Genomic_DNA"/>
</dbReference>
<keyword evidence="2" id="KW-0223">Dioxygenase</keyword>
<dbReference type="PANTHER" id="PTHR12463:SF1">
    <property type="entry name" value="2-OXOGLUTARATE AND FE-DEPENDENT OXYGENASE FAMILY PROTEIN"/>
    <property type="match status" value="1"/>
</dbReference>
<name>A0A4R1BC65_9BACT</name>
<comment type="caution">
    <text evidence="2">The sequence shown here is derived from an EMBL/GenBank/DDBJ whole genome shotgun (WGS) entry which is preliminary data.</text>
</comment>
<reference evidence="2 3" key="1">
    <citation type="submission" date="2019-03" db="EMBL/GenBank/DDBJ databases">
        <authorList>
            <person name="Kim M.K.M."/>
        </authorList>
    </citation>
    <scope>NUCLEOTIDE SEQUENCE [LARGE SCALE GENOMIC DNA]</scope>
    <source>
        <strain evidence="2 3">17J68-12</strain>
    </source>
</reference>
<dbReference type="InterPro" id="IPR037151">
    <property type="entry name" value="AlkB-like_sf"/>
</dbReference>
<dbReference type="AlphaFoldDB" id="A0A4R1BC65"/>
<organism evidence="2 3">
    <name type="scientific">Flaviaesturariibacter flavus</name>
    <dbReference type="NCBI Taxonomy" id="2502780"/>
    <lineage>
        <taxon>Bacteria</taxon>
        <taxon>Pseudomonadati</taxon>
        <taxon>Bacteroidota</taxon>
        <taxon>Chitinophagia</taxon>
        <taxon>Chitinophagales</taxon>
        <taxon>Chitinophagaceae</taxon>
        <taxon>Flaviaestuariibacter</taxon>
    </lineage>
</organism>
<dbReference type="PROSITE" id="PS51471">
    <property type="entry name" value="FE2OG_OXY"/>
    <property type="match status" value="1"/>
</dbReference>
<evidence type="ECO:0000313" key="3">
    <source>
        <dbReference type="Proteomes" id="UP000295334"/>
    </source>
</evidence>